<proteinExistence type="inferred from homology"/>
<keyword evidence="5" id="KW-0812">Transmembrane</keyword>
<evidence type="ECO:0000313" key="9">
    <source>
        <dbReference type="Proteomes" id="UP001222800"/>
    </source>
</evidence>
<dbReference type="PANTHER" id="PTHR34584:SF1">
    <property type="entry name" value="NA(+)_H(+) ANTIPORTER SUBUNIT E1"/>
    <property type="match status" value="1"/>
</dbReference>
<evidence type="ECO:0000256" key="5">
    <source>
        <dbReference type="ARBA" id="ARBA00022692"/>
    </source>
</evidence>
<name>A0ABY8E8T7_9FIRM</name>
<comment type="subcellular location">
    <subcellularLocation>
        <location evidence="1">Cell membrane</location>
        <topology evidence="1">Multi-pass membrane protein</topology>
    </subcellularLocation>
</comment>
<evidence type="ECO:0000256" key="6">
    <source>
        <dbReference type="ARBA" id="ARBA00022989"/>
    </source>
</evidence>
<organism evidence="8 9">
    <name type="scientific">Tepidibacter hydrothermalis</name>
    <dbReference type="NCBI Taxonomy" id="3036126"/>
    <lineage>
        <taxon>Bacteria</taxon>
        <taxon>Bacillati</taxon>
        <taxon>Bacillota</taxon>
        <taxon>Clostridia</taxon>
        <taxon>Peptostreptococcales</taxon>
        <taxon>Peptostreptococcaceae</taxon>
        <taxon>Tepidibacter</taxon>
    </lineage>
</organism>
<sequence>MFRKFIYIVQYVFVLIIEVIKANIDVARIVLGVKIDIDPVVVKFKTKLKSDLYRVILANSITLTPGTITMVLENDVYTIHCLKKQFADGLLDSKFENILLKIEEI</sequence>
<dbReference type="Proteomes" id="UP001222800">
    <property type="component" value="Chromosome"/>
</dbReference>
<evidence type="ECO:0000256" key="1">
    <source>
        <dbReference type="ARBA" id="ARBA00004651"/>
    </source>
</evidence>
<keyword evidence="9" id="KW-1185">Reference proteome</keyword>
<keyword evidence="3" id="KW-0050">Antiport</keyword>
<keyword evidence="6" id="KW-1133">Transmembrane helix</keyword>
<evidence type="ECO:0000313" key="8">
    <source>
        <dbReference type="EMBL" id="WFD09323.1"/>
    </source>
</evidence>
<gene>
    <name evidence="8" type="ORF">P4S50_13115</name>
</gene>
<protein>
    <submittedName>
        <fullName evidence="8">Na+/H+ antiporter subunit E</fullName>
    </submittedName>
</protein>
<dbReference type="EMBL" id="CP120733">
    <property type="protein sequence ID" value="WFD09323.1"/>
    <property type="molecule type" value="Genomic_DNA"/>
</dbReference>
<dbReference type="PANTHER" id="PTHR34584">
    <property type="entry name" value="NA(+)/H(+) ANTIPORTER SUBUNIT E1"/>
    <property type="match status" value="1"/>
</dbReference>
<dbReference type="Pfam" id="PF01899">
    <property type="entry name" value="MNHE"/>
    <property type="match status" value="1"/>
</dbReference>
<dbReference type="InterPro" id="IPR002758">
    <property type="entry name" value="Cation_antiport_E"/>
</dbReference>
<evidence type="ECO:0000256" key="7">
    <source>
        <dbReference type="ARBA" id="ARBA00023136"/>
    </source>
</evidence>
<dbReference type="RefSeq" id="WP_277731247.1">
    <property type="nucleotide sequence ID" value="NZ_CP120733.1"/>
</dbReference>
<comment type="similarity">
    <text evidence="2">Belongs to the CPA3 antiporters (TC 2.A.63) subunit E family.</text>
</comment>
<keyword evidence="3" id="KW-0813">Transport</keyword>
<keyword evidence="7" id="KW-0472">Membrane</keyword>
<evidence type="ECO:0000256" key="2">
    <source>
        <dbReference type="ARBA" id="ARBA00006228"/>
    </source>
</evidence>
<evidence type="ECO:0000256" key="3">
    <source>
        <dbReference type="ARBA" id="ARBA00022449"/>
    </source>
</evidence>
<evidence type="ECO:0000256" key="4">
    <source>
        <dbReference type="ARBA" id="ARBA00022475"/>
    </source>
</evidence>
<keyword evidence="4" id="KW-1003">Cell membrane</keyword>
<reference evidence="8 9" key="1">
    <citation type="submission" date="2023-03" db="EMBL/GenBank/DDBJ databases">
        <title>Complete genome sequence of Tepidibacter sp. SWIR-1, isolated from a deep-sea hydrothermal vent.</title>
        <authorList>
            <person name="Li X."/>
        </authorList>
    </citation>
    <scope>NUCLEOTIDE SEQUENCE [LARGE SCALE GENOMIC DNA]</scope>
    <source>
        <strain evidence="8 9">SWIR-1</strain>
    </source>
</reference>
<accession>A0ABY8E8T7</accession>